<dbReference type="PANTHER" id="PTHR11237">
    <property type="entry name" value="COENZYME Q10 BIOSYNTHESIS PROTEIN 7"/>
    <property type="match status" value="1"/>
</dbReference>
<evidence type="ECO:0000256" key="1">
    <source>
        <dbReference type="ARBA" id="ARBA00004749"/>
    </source>
</evidence>
<gene>
    <name evidence="9" type="ORF">OSB1V03_LOCUS2790</name>
</gene>
<keyword evidence="2 8" id="KW-0831">Ubiquinone biosynthesis</keyword>
<reference evidence="9" key="1">
    <citation type="submission" date="2020-11" db="EMBL/GenBank/DDBJ databases">
        <authorList>
            <person name="Tran Van P."/>
        </authorList>
    </citation>
    <scope>NUCLEOTIDE SEQUENCE</scope>
</reference>
<keyword evidence="10" id="KW-1185">Reference proteome</keyword>
<feature type="binding site" evidence="8">
    <location>
        <position position="30"/>
    </location>
    <ligand>
        <name>Fe cation</name>
        <dbReference type="ChEBI" id="CHEBI:24875"/>
        <label>1</label>
    </ligand>
</feature>
<feature type="binding site" evidence="8">
    <location>
        <position position="113"/>
    </location>
    <ligand>
        <name>Fe cation</name>
        <dbReference type="ChEBI" id="CHEBI:24875"/>
        <label>2</label>
    </ligand>
</feature>
<feature type="binding site" evidence="8">
    <location>
        <position position="149"/>
    </location>
    <ligand>
        <name>Fe cation</name>
        <dbReference type="ChEBI" id="CHEBI:24875"/>
        <label>2</label>
    </ligand>
</feature>
<evidence type="ECO:0000313" key="10">
    <source>
        <dbReference type="Proteomes" id="UP000759131"/>
    </source>
</evidence>
<dbReference type="PANTHER" id="PTHR11237:SF4">
    <property type="entry name" value="5-DEMETHOXYUBIQUINONE HYDROXYLASE, MITOCHONDRIAL"/>
    <property type="match status" value="1"/>
</dbReference>
<dbReference type="EMBL" id="OC855606">
    <property type="protein sequence ID" value="CAD7622325.1"/>
    <property type="molecule type" value="Genomic_DNA"/>
</dbReference>
<evidence type="ECO:0000256" key="2">
    <source>
        <dbReference type="ARBA" id="ARBA00022688"/>
    </source>
</evidence>
<keyword evidence="3 8" id="KW-0479">Metal-binding</keyword>
<keyword evidence="7 8" id="KW-0472">Membrane</keyword>
<dbReference type="GO" id="GO:0046872">
    <property type="term" value="F:metal ion binding"/>
    <property type="evidence" value="ECO:0007669"/>
    <property type="project" value="UniProtKB-KW"/>
</dbReference>
<dbReference type="GO" id="GO:0031314">
    <property type="term" value="C:extrinsic component of mitochondrial inner membrane"/>
    <property type="evidence" value="ECO:0007669"/>
    <property type="project" value="UniProtKB-UniRule"/>
</dbReference>
<dbReference type="HAMAP" id="MF_01658">
    <property type="entry name" value="COQ7"/>
    <property type="match status" value="1"/>
</dbReference>
<evidence type="ECO:0000256" key="3">
    <source>
        <dbReference type="ARBA" id="ARBA00022723"/>
    </source>
</evidence>
<dbReference type="OrthoDB" id="275371at2759"/>
<sequence>MSKMSSSAKYLYRRRRQLYDQMIRVNHSGELAADRIYWGQMLVLKNDPKHCPVIQEMWDQEKHHLSQFEKLVVKHRVSKSLFEPLWSVCGLALGATTAAMGPQAAMACTVAVEDVIAKHYDNQLRQLIDDDLEEHKQLIETIKQFRDEEQHHYDTGIEFGAQNAFAFKLMYTVISNGCRLAIKIAEKI</sequence>
<dbReference type="InterPro" id="IPR011566">
    <property type="entry name" value="Ubq_synth_Coq7"/>
</dbReference>
<evidence type="ECO:0000256" key="6">
    <source>
        <dbReference type="ARBA" id="ARBA00023033"/>
    </source>
</evidence>
<evidence type="ECO:0000313" key="9">
    <source>
        <dbReference type="EMBL" id="CAD7622325.1"/>
    </source>
</evidence>
<dbReference type="InterPro" id="IPR009078">
    <property type="entry name" value="Ferritin-like_SF"/>
</dbReference>
<accession>A0A7R9PVY7</accession>
<feature type="binding site" evidence="8">
    <location>
        <position position="61"/>
    </location>
    <ligand>
        <name>Fe cation</name>
        <dbReference type="ChEBI" id="CHEBI:24875"/>
        <label>2</label>
    </ligand>
</feature>
<keyword evidence="8" id="KW-0999">Mitochondrion inner membrane</keyword>
<feature type="binding site" evidence="8">
    <location>
        <position position="149"/>
    </location>
    <ligand>
        <name>Fe cation</name>
        <dbReference type="ChEBI" id="CHEBI:24875"/>
        <label>1</label>
    </ligand>
</feature>
<comment type="function">
    <text evidence="8">Catalyzes the hydroxylation of 2-polyprenyl-3-methyl-6-methoxy-1,4-benzoquinol (DMQH2) during ubiquinone biosynthesis. Has also a structural role in the COQ enzyme complex, stabilizing other COQ polypeptides. Involved in lifespan determination in a ubiquinone-independent manner.</text>
</comment>
<comment type="cofactor">
    <cofactor evidence="8">
        <name>Fe cation</name>
        <dbReference type="ChEBI" id="CHEBI:24875"/>
    </cofactor>
    <text evidence="8">Binds 2 iron ions per subunit.</text>
</comment>
<keyword evidence="8" id="KW-0496">Mitochondrion</keyword>
<organism evidence="9">
    <name type="scientific">Medioppia subpectinata</name>
    <dbReference type="NCBI Taxonomy" id="1979941"/>
    <lineage>
        <taxon>Eukaryota</taxon>
        <taxon>Metazoa</taxon>
        <taxon>Ecdysozoa</taxon>
        <taxon>Arthropoda</taxon>
        <taxon>Chelicerata</taxon>
        <taxon>Arachnida</taxon>
        <taxon>Acari</taxon>
        <taxon>Acariformes</taxon>
        <taxon>Sarcoptiformes</taxon>
        <taxon>Oribatida</taxon>
        <taxon>Brachypylina</taxon>
        <taxon>Oppioidea</taxon>
        <taxon>Oppiidae</taxon>
        <taxon>Medioppia</taxon>
    </lineage>
</organism>
<comment type="subcellular location">
    <subcellularLocation>
        <location evidence="8">Mitochondrion inner membrane</location>
        <topology evidence="8">Peripheral membrane protein</topology>
        <orientation evidence="8">Matrix side</orientation>
    </subcellularLocation>
</comment>
<evidence type="ECO:0000256" key="8">
    <source>
        <dbReference type="HAMAP-Rule" id="MF_03194"/>
    </source>
</evidence>
<protein>
    <recommendedName>
        <fullName evidence="8">5-demethoxyubiquinone hydroxylase, mitochondrial</fullName>
        <shortName evidence="8">DMQ hydroxylase</shortName>
        <ecNumber evidence="8">1.14.99.60</ecNumber>
    </recommendedName>
    <alternativeName>
        <fullName evidence="8">Ubiquinone biosynthesis monooxygenase COQ7</fullName>
    </alternativeName>
</protein>
<dbReference type="AlphaFoldDB" id="A0A7R9PVY7"/>
<evidence type="ECO:0000256" key="4">
    <source>
        <dbReference type="ARBA" id="ARBA00023002"/>
    </source>
</evidence>
<dbReference type="EMBL" id="CAJPIZ010001031">
    <property type="protein sequence ID" value="CAG2102755.1"/>
    <property type="molecule type" value="Genomic_DNA"/>
</dbReference>
<comment type="pathway">
    <text evidence="1 8">Cofactor biosynthesis; ubiquinone biosynthesis.</text>
</comment>
<keyword evidence="6 8" id="KW-0503">Monooxygenase</keyword>
<dbReference type="Proteomes" id="UP000759131">
    <property type="component" value="Unassembled WGS sequence"/>
</dbReference>
<dbReference type="GO" id="GO:0008682">
    <property type="term" value="F:3-demethoxyubiquinol 3-hydroxylase activity"/>
    <property type="evidence" value="ECO:0007669"/>
    <property type="project" value="UniProtKB-EC"/>
</dbReference>
<dbReference type="GO" id="GO:0016709">
    <property type="term" value="F:oxidoreductase activity, acting on paired donors, with incorporation or reduction of molecular oxygen, NAD(P)H as one donor, and incorporation of one atom of oxygen"/>
    <property type="evidence" value="ECO:0007669"/>
    <property type="project" value="UniProtKB-UniRule"/>
</dbReference>
<feature type="binding site" evidence="8">
    <location>
        <position position="61"/>
    </location>
    <ligand>
        <name>Fe cation</name>
        <dbReference type="ChEBI" id="CHEBI:24875"/>
        <label>1</label>
    </ligand>
</feature>
<dbReference type="UniPathway" id="UPA00232"/>
<dbReference type="EC" id="1.14.99.60" evidence="8"/>
<dbReference type="CDD" id="cd01042">
    <property type="entry name" value="DMQH"/>
    <property type="match status" value="1"/>
</dbReference>
<name>A0A7R9PVY7_9ACAR</name>
<comment type="similarity">
    <text evidence="8">Belongs to the COQ7 family.</text>
</comment>
<evidence type="ECO:0000256" key="5">
    <source>
        <dbReference type="ARBA" id="ARBA00023004"/>
    </source>
</evidence>
<comment type="subunit">
    <text evidence="8">Component of a multi-subunit COQ enzyme complex.</text>
</comment>
<feature type="binding site" evidence="8">
    <location>
        <position position="152"/>
    </location>
    <ligand>
        <name>Fe cation</name>
        <dbReference type="ChEBI" id="CHEBI:24875"/>
        <label>2</label>
    </ligand>
</feature>
<dbReference type="GO" id="GO:0006744">
    <property type="term" value="P:ubiquinone biosynthetic process"/>
    <property type="evidence" value="ECO:0007669"/>
    <property type="project" value="UniProtKB-UniRule"/>
</dbReference>
<feature type="binding site" evidence="8">
    <location>
        <position position="64"/>
    </location>
    <ligand>
        <name>Fe cation</name>
        <dbReference type="ChEBI" id="CHEBI:24875"/>
        <label>1</label>
    </ligand>
</feature>
<proteinExistence type="inferred from homology"/>
<keyword evidence="4 8" id="KW-0560">Oxidoreductase</keyword>
<keyword evidence="5 8" id="KW-0408">Iron</keyword>
<evidence type="ECO:0000256" key="7">
    <source>
        <dbReference type="ARBA" id="ARBA00023136"/>
    </source>
</evidence>
<dbReference type="Pfam" id="PF03232">
    <property type="entry name" value="COQ7"/>
    <property type="match status" value="1"/>
</dbReference>
<comment type="catalytic activity">
    <reaction evidence="8">
        <text>a 5-methoxy-2-methyl-3-(all-trans-polyprenyl)benzene-1,4-diol + AH2 + O2 = a 3-demethylubiquinol + A + H2O</text>
        <dbReference type="Rhea" id="RHEA:50908"/>
        <dbReference type="Rhea" id="RHEA-COMP:10859"/>
        <dbReference type="Rhea" id="RHEA-COMP:10914"/>
        <dbReference type="ChEBI" id="CHEBI:13193"/>
        <dbReference type="ChEBI" id="CHEBI:15377"/>
        <dbReference type="ChEBI" id="CHEBI:15379"/>
        <dbReference type="ChEBI" id="CHEBI:17499"/>
        <dbReference type="ChEBI" id="CHEBI:84167"/>
        <dbReference type="ChEBI" id="CHEBI:84422"/>
        <dbReference type="EC" id="1.14.99.60"/>
    </reaction>
</comment>
<dbReference type="SUPFAM" id="SSF47240">
    <property type="entry name" value="Ferritin-like"/>
    <property type="match status" value="1"/>
</dbReference>